<name>A0AAV4BR45_9GAST</name>
<feature type="compositionally biased region" description="Basic and acidic residues" evidence="1">
    <location>
        <begin position="1"/>
        <end position="16"/>
    </location>
</feature>
<sequence length="132" mass="14609">MGDCEFKSPPEEKDINDSDCQIDLRTPEPPPDVSGQRTLQTSPQQGDPRLSGPPSGQGAGSGARTRDRRVPADLRADSQATVLPTPPPIKKKAYSLPNEETQTNFFFTWIYSCYPTLHENYLIGTQLDFSIL</sequence>
<feature type="compositionally biased region" description="Polar residues" evidence="1">
    <location>
        <begin position="35"/>
        <end position="45"/>
    </location>
</feature>
<feature type="region of interest" description="Disordered" evidence="1">
    <location>
        <begin position="1"/>
        <end position="95"/>
    </location>
</feature>
<evidence type="ECO:0000313" key="2">
    <source>
        <dbReference type="EMBL" id="GFO23065.1"/>
    </source>
</evidence>
<comment type="caution">
    <text evidence="2">The sequence shown here is derived from an EMBL/GenBank/DDBJ whole genome shotgun (WGS) entry which is preliminary data.</text>
</comment>
<proteinExistence type="predicted"/>
<protein>
    <submittedName>
        <fullName evidence="2">Uncharacterized protein</fullName>
    </submittedName>
</protein>
<dbReference type="EMBL" id="BLXT01005500">
    <property type="protein sequence ID" value="GFO23065.1"/>
    <property type="molecule type" value="Genomic_DNA"/>
</dbReference>
<accession>A0AAV4BR45</accession>
<organism evidence="2 3">
    <name type="scientific">Plakobranchus ocellatus</name>
    <dbReference type="NCBI Taxonomy" id="259542"/>
    <lineage>
        <taxon>Eukaryota</taxon>
        <taxon>Metazoa</taxon>
        <taxon>Spiralia</taxon>
        <taxon>Lophotrochozoa</taxon>
        <taxon>Mollusca</taxon>
        <taxon>Gastropoda</taxon>
        <taxon>Heterobranchia</taxon>
        <taxon>Euthyneura</taxon>
        <taxon>Panpulmonata</taxon>
        <taxon>Sacoglossa</taxon>
        <taxon>Placobranchoidea</taxon>
        <taxon>Plakobranchidae</taxon>
        <taxon>Plakobranchus</taxon>
    </lineage>
</organism>
<dbReference type="Proteomes" id="UP000735302">
    <property type="component" value="Unassembled WGS sequence"/>
</dbReference>
<keyword evidence="3" id="KW-1185">Reference proteome</keyword>
<evidence type="ECO:0000313" key="3">
    <source>
        <dbReference type="Proteomes" id="UP000735302"/>
    </source>
</evidence>
<reference evidence="2 3" key="1">
    <citation type="journal article" date="2021" name="Elife">
        <title>Chloroplast acquisition without the gene transfer in kleptoplastic sea slugs, Plakobranchus ocellatus.</title>
        <authorList>
            <person name="Maeda T."/>
            <person name="Takahashi S."/>
            <person name="Yoshida T."/>
            <person name="Shimamura S."/>
            <person name="Takaki Y."/>
            <person name="Nagai Y."/>
            <person name="Toyoda A."/>
            <person name="Suzuki Y."/>
            <person name="Arimoto A."/>
            <person name="Ishii H."/>
            <person name="Satoh N."/>
            <person name="Nishiyama T."/>
            <person name="Hasebe M."/>
            <person name="Maruyama T."/>
            <person name="Minagawa J."/>
            <person name="Obokata J."/>
            <person name="Shigenobu S."/>
        </authorList>
    </citation>
    <scope>NUCLEOTIDE SEQUENCE [LARGE SCALE GENOMIC DNA]</scope>
</reference>
<gene>
    <name evidence="2" type="ORF">PoB_004957000</name>
</gene>
<dbReference type="AlphaFoldDB" id="A0AAV4BR45"/>
<feature type="compositionally biased region" description="Basic and acidic residues" evidence="1">
    <location>
        <begin position="64"/>
        <end position="76"/>
    </location>
</feature>
<evidence type="ECO:0000256" key="1">
    <source>
        <dbReference type="SAM" id="MobiDB-lite"/>
    </source>
</evidence>